<evidence type="ECO:0000256" key="4">
    <source>
        <dbReference type="ARBA" id="ARBA00022490"/>
    </source>
</evidence>
<protein>
    <recommendedName>
        <fullName evidence="3">Regulatory protein RecX</fullName>
    </recommendedName>
</protein>
<evidence type="ECO:0000256" key="1">
    <source>
        <dbReference type="ARBA" id="ARBA00004496"/>
    </source>
</evidence>
<dbReference type="AlphaFoldDB" id="A0A7T8B9J5"/>
<proteinExistence type="inferred from homology"/>
<dbReference type="PANTHER" id="PTHR33602">
    <property type="entry name" value="REGULATORY PROTEIN RECX FAMILY PROTEIN"/>
    <property type="match status" value="1"/>
</dbReference>
<dbReference type="InterPro" id="IPR053924">
    <property type="entry name" value="RecX_HTH_2nd"/>
</dbReference>
<dbReference type="RefSeq" id="WP_215626997.1">
    <property type="nucleotide sequence ID" value="NZ_CP067089.2"/>
</dbReference>
<dbReference type="InterPro" id="IPR003783">
    <property type="entry name" value="Regulatory_RecX"/>
</dbReference>
<sequence length="203" mass="22982">MTVLSFKQGTDPEVLRIGLSDGSLFSLRIIYLPSHLQDSTLFNPESELSESQEEALRFASRCFRAEKAALSLVSRAEQCCFGITRKLEQRGHSRECTAAVIGHLSGLGIIDDRRFAERLIRSRISGGDSPLKMANALCRRGIPQRQAWEAVRSSMDSDTEMELLTLFLKKKKLDIQDEAQSVKYRLKAEKFSKSVIDCYFEQK</sequence>
<dbReference type="GO" id="GO:0005737">
    <property type="term" value="C:cytoplasm"/>
    <property type="evidence" value="ECO:0007669"/>
    <property type="project" value="UniProtKB-SubCell"/>
</dbReference>
<evidence type="ECO:0000259" key="5">
    <source>
        <dbReference type="Pfam" id="PF02631"/>
    </source>
</evidence>
<name>A0A7T8B9J5_9SPIR</name>
<comment type="subcellular location">
    <subcellularLocation>
        <location evidence="1">Cytoplasm</location>
    </subcellularLocation>
</comment>
<dbReference type="Proteomes" id="UP000595917">
    <property type="component" value="Chromosome"/>
</dbReference>
<dbReference type="EMBL" id="CP067089">
    <property type="protein sequence ID" value="QQO09694.1"/>
    <property type="molecule type" value="Genomic_DNA"/>
</dbReference>
<evidence type="ECO:0000256" key="3">
    <source>
        <dbReference type="ARBA" id="ARBA00018111"/>
    </source>
</evidence>
<dbReference type="InterPro" id="IPR036388">
    <property type="entry name" value="WH-like_DNA-bd_sf"/>
</dbReference>
<gene>
    <name evidence="6" type="ORF">JFL75_01890</name>
</gene>
<dbReference type="GO" id="GO:0006282">
    <property type="term" value="P:regulation of DNA repair"/>
    <property type="evidence" value="ECO:0007669"/>
    <property type="project" value="InterPro"/>
</dbReference>
<keyword evidence="7" id="KW-1185">Reference proteome</keyword>
<comment type="similarity">
    <text evidence="2">Belongs to the RecX family.</text>
</comment>
<reference evidence="6" key="1">
    <citation type="submission" date="2021-01" db="EMBL/GenBank/DDBJ databases">
        <title>Description of Breznakiella homolactica.</title>
        <authorList>
            <person name="Song Y."/>
            <person name="Brune A."/>
        </authorList>
    </citation>
    <scope>NUCLEOTIDE SEQUENCE</scope>
    <source>
        <strain evidence="6">RmG30</strain>
    </source>
</reference>
<feature type="domain" description="RecX second three-helical" evidence="5">
    <location>
        <begin position="111"/>
        <end position="146"/>
    </location>
</feature>
<accession>A0A7T8B9J5</accession>
<dbReference type="KEGG" id="bhc:JFL75_01890"/>
<dbReference type="Pfam" id="PF02631">
    <property type="entry name" value="RecX_HTH2"/>
    <property type="match status" value="1"/>
</dbReference>
<evidence type="ECO:0000313" key="6">
    <source>
        <dbReference type="EMBL" id="QQO09694.1"/>
    </source>
</evidence>
<evidence type="ECO:0000256" key="2">
    <source>
        <dbReference type="ARBA" id="ARBA00009695"/>
    </source>
</evidence>
<organism evidence="6 7">
    <name type="scientific">Breznakiella homolactica</name>
    <dbReference type="NCBI Taxonomy" id="2798577"/>
    <lineage>
        <taxon>Bacteria</taxon>
        <taxon>Pseudomonadati</taxon>
        <taxon>Spirochaetota</taxon>
        <taxon>Spirochaetia</taxon>
        <taxon>Spirochaetales</taxon>
        <taxon>Breznakiellaceae</taxon>
        <taxon>Breznakiella</taxon>
    </lineage>
</organism>
<dbReference type="Gene3D" id="1.10.10.10">
    <property type="entry name" value="Winged helix-like DNA-binding domain superfamily/Winged helix DNA-binding domain"/>
    <property type="match status" value="2"/>
</dbReference>
<keyword evidence="4" id="KW-0963">Cytoplasm</keyword>
<dbReference type="PANTHER" id="PTHR33602:SF1">
    <property type="entry name" value="REGULATORY PROTEIN RECX FAMILY PROTEIN"/>
    <property type="match status" value="1"/>
</dbReference>
<evidence type="ECO:0000313" key="7">
    <source>
        <dbReference type="Proteomes" id="UP000595917"/>
    </source>
</evidence>